<sequence>MTAVVPTLKTFEIIYPSADGEPVAETYDHVYAIFTTLAVLKQYLAHRQATVLANQFLYYAQGFPKLRVAPDVMVIFDVEPGGRDNYKIWSEGEVPKVIFEITSPGTKSEDQNNKKDLYEGIEVQEYWLFDPKGEWITEKLRGYRLGEEGYQLIRDNRSEVLQLRLEIEGKVIGFYREDNGEKLLIPDEWAPAFQAERQRAEAESQRAEAEKQRAEAESQRAAELESLLARYREEFGELPEDKRY</sequence>
<organism evidence="3 4">
    <name type="scientific">Limnofasciculus baicalensis BBK-W-15</name>
    <dbReference type="NCBI Taxonomy" id="2699891"/>
    <lineage>
        <taxon>Bacteria</taxon>
        <taxon>Bacillati</taxon>
        <taxon>Cyanobacteriota</taxon>
        <taxon>Cyanophyceae</taxon>
        <taxon>Coleofasciculales</taxon>
        <taxon>Coleofasciculaceae</taxon>
        <taxon>Limnofasciculus</taxon>
        <taxon>Limnofasciculus baicalensis</taxon>
    </lineage>
</organism>
<name>A0AAE3KMC3_9CYAN</name>
<keyword evidence="3" id="KW-0255">Endonuclease</keyword>
<keyword evidence="4" id="KW-1185">Reference proteome</keyword>
<accession>A0AAE3KMC3</accession>
<dbReference type="InterPro" id="IPR012296">
    <property type="entry name" value="Nuclease_put_TT1808"/>
</dbReference>
<dbReference type="AlphaFoldDB" id="A0AAE3KMC3"/>
<dbReference type="CDD" id="cd06260">
    <property type="entry name" value="DUF820-like"/>
    <property type="match status" value="1"/>
</dbReference>
<dbReference type="PANTHER" id="PTHR33352:SF2">
    <property type="entry name" value="SLL0995 PROTEIN"/>
    <property type="match status" value="1"/>
</dbReference>
<keyword evidence="3" id="KW-0378">Hydrolase</keyword>
<gene>
    <name evidence="3" type="ORF">NJ959_09330</name>
</gene>
<comment type="caution">
    <text evidence="3">The sequence shown here is derived from an EMBL/GenBank/DDBJ whole genome shotgun (WGS) entry which is preliminary data.</text>
</comment>
<dbReference type="EMBL" id="JAMZMM010000067">
    <property type="protein sequence ID" value="MCP2728671.1"/>
    <property type="molecule type" value="Genomic_DNA"/>
</dbReference>
<protein>
    <submittedName>
        <fullName evidence="3">Uma2 family endonuclease</fullName>
    </submittedName>
</protein>
<dbReference type="PANTHER" id="PTHR33352">
    <property type="entry name" value="SLR1095 PROTEIN"/>
    <property type="match status" value="1"/>
</dbReference>
<keyword evidence="3" id="KW-0540">Nuclease</keyword>
<evidence type="ECO:0000313" key="3">
    <source>
        <dbReference type="EMBL" id="MCP2728671.1"/>
    </source>
</evidence>
<evidence type="ECO:0000259" key="2">
    <source>
        <dbReference type="Pfam" id="PF05685"/>
    </source>
</evidence>
<proteinExistence type="predicted"/>
<dbReference type="InterPro" id="IPR011335">
    <property type="entry name" value="Restrct_endonuc-II-like"/>
</dbReference>
<dbReference type="GO" id="GO:0004519">
    <property type="term" value="F:endonuclease activity"/>
    <property type="evidence" value="ECO:0007669"/>
    <property type="project" value="UniProtKB-KW"/>
</dbReference>
<dbReference type="RefSeq" id="WP_254011466.1">
    <property type="nucleotide sequence ID" value="NZ_JAMZMM010000067.1"/>
</dbReference>
<evidence type="ECO:0000313" key="4">
    <source>
        <dbReference type="Proteomes" id="UP001204953"/>
    </source>
</evidence>
<dbReference type="Proteomes" id="UP001204953">
    <property type="component" value="Unassembled WGS sequence"/>
</dbReference>
<dbReference type="SUPFAM" id="SSF52980">
    <property type="entry name" value="Restriction endonuclease-like"/>
    <property type="match status" value="1"/>
</dbReference>
<feature type="domain" description="Putative restriction endonuclease" evidence="2">
    <location>
        <begin position="19"/>
        <end position="167"/>
    </location>
</feature>
<dbReference type="Pfam" id="PF05685">
    <property type="entry name" value="Uma2"/>
    <property type="match status" value="1"/>
</dbReference>
<feature type="region of interest" description="Disordered" evidence="1">
    <location>
        <begin position="195"/>
        <end position="220"/>
    </location>
</feature>
<feature type="compositionally biased region" description="Basic and acidic residues" evidence="1">
    <location>
        <begin position="196"/>
        <end position="220"/>
    </location>
</feature>
<dbReference type="Gene3D" id="3.90.1570.10">
    <property type="entry name" value="tt1808, chain A"/>
    <property type="match status" value="1"/>
</dbReference>
<evidence type="ECO:0000256" key="1">
    <source>
        <dbReference type="SAM" id="MobiDB-lite"/>
    </source>
</evidence>
<reference evidence="3" key="1">
    <citation type="submission" date="2022-06" db="EMBL/GenBank/DDBJ databases">
        <title>New cyanobacteria of genus Symplocastrum in benthos of Lake Baikal.</title>
        <authorList>
            <person name="Sorokovikova E."/>
            <person name="Tikhonova I."/>
            <person name="Krasnopeev A."/>
            <person name="Evseev P."/>
            <person name="Gladkikh A."/>
            <person name="Belykh O."/>
        </authorList>
    </citation>
    <scope>NUCLEOTIDE SEQUENCE</scope>
    <source>
        <strain evidence="3">BBK-W-15</strain>
    </source>
</reference>
<dbReference type="InterPro" id="IPR008538">
    <property type="entry name" value="Uma2"/>
</dbReference>